<dbReference type="Gene3D" id="2.30.30.40">
    <property type="entry name" value="SH3 Domains"/>
    <property type="match status" value="1"/>
</dbReference>
<sequence length="190" mass="21403">QQQQQQQSSTHVEDIARAINKAKPASSGTKLRAPQAAREEYMQGEFQALFFDVAGLLLAVPLKSLGGIHQIGEVNQLFGKPPWFKGVMLNRDEKVSLVDTARWVMPEKYDKNLEQALNYKYVIMLGESQWGLAAENLINNVTLKSEDVKWRQSHGKRPWLAGVIKEKMCALIDVDNLQLLLEQGLDSQAE</sequence>
<comment type="caution">
    <text evidence="2">The sequence shown here is derived from an EMBL/GenBank/DDBJ whole genome shotgun (WGS) entry which is preliminary data.</text>
</comment>
<dbReference type="GO" id="GO:0007165">
    <property type="term" value="P:signal transduction"/>
    <property type="evidence" value="ECO:0007669"/>
    <property type="project" value="InterPro"/>
</dbReference>
<organism evidence="2 3">
    <name type="scientific">Pseudoalteromonas ruthenica</name>
    <dbReference type="NCBI Taxonomy" id="151081"/>
    <lineage>
        <taxon>Bacteria</taxon>
        <taxon>Pseudomonadati</taxon>
        <taxon>Pseudomonadota</taxon>
        <taxon>Gammaproteobacteria</taxon>
        <taxon>Alteromonadales</taxon>
        <taxon>Pseudoalteromonadaceae</taxon>
        <taxon>Pseudoalteromonas</taxon>
    </lineage>
</organism>
<dbReference type="GO" id="GO:0006935">
    <property type="term" value="P:chemotaxis"/>
    <property type="evidence" value="ECO:0007669"/>
    <property type="project" value="InterPro"/>
</dbReference>
<dbReference type="Proteomes" id="UP000305874">
    <property type="component" value="Unassembled WGS sequence"/>
</dbReference>
<dbReference type="Pfam" id="PF01584">
    <property type="entry name" value="CheW"/>
    <property type="match status" value="1"/>
</dbReference>
<evidence type="ECO:0000313" key="3">
    <source>
        <dbReference type="Proteomes" id="UP000305874"/>
    </source>
</evidence>
<dbReference type="InterPro" id="IPR036061">
    <property type="entry name" value="CheW-like_dom_sf"/>
</dbReference>
<dbReference type="SMART" id="SM00260">
    <property type="entry name" value="CheW"/>
    <property type="match status" value="1"/>
</dbReference>
<gene>
    <name evidence="2" type="ORF">CWC05_04735</name>
</gene>
<dbReference type="EMBL" id="PNCG01000003">
    <property type="protein sequence ID" value="TMP87965.1"/>
    <property type="molecule type" value="Genomic_DNA"/>
</dbReference>
<evidence type="ECO:0000313" key="2">
    <source>
        <dbReference type="EMBL" id="TMP87965.1"/>
    </source>
</evidence>
<dbReference type="Gene3D" id="2.40.50.180">
    <property type="entry name" value="CheA-289, Domain 4"/>
    <property type="match status" value="1"/>
</dbReference>
<dbReference type="PROSITE" id="PS50851">
    <property type="entry name" value="CHEW"/>
    <property type="match status" value="1"/>
</dbReference>
<evidence type="ECO:0000259" key="1">
    <source>
        <dbReference type="PROSITE" id="PS50851"/>
    </source>
</evidence>
<proteinExistence type="predicted"/>
<protein>
    <submittedName>
        <fullName evidence="2">Chemotaxis protein CheW</fullName>
    </submittedName>
</protein>
<feature type="non-terminal residue" evidence="2">
    <location>
        <position position="1"/>
    </location>
</feature>
<reference evidence="2 3" key="1">
    <citation type="submission" date="2017-12" db="EMBL/GenBank/DDBJ databases">
        <authorList>
            <person name="Paulsen S."/>
            <person name="Gram L.K."/>
        </authorList>
    </citation>
    <scope>NUCLEOTIDE SEQUENCE [LARGE SCALE GENOMIC DNA]</scope>
    <source>
        <strain evidence="2 3">S2897</strain>
    </source>
</reference>
<name>A0A5S3Z7Y5_9GAMM</name>
<accession>A0A5S3Z7Y5</accession>
<dbReference type="AlphaFoldDB" id="A0A5S3Z7Y5"/>
<dbReference type="SUPFAM" id="SSF50341">
    <property type="entry name" value="CheW-like"/>
    <property type="match status" value="1"/>
</dbReference>
<reference evidence="3" key="2">
    <citation type="submission" date="2019-06" db="EMBL/GenBank/DDBJ databases">
        <title>Co-occurence of chitin degradation, pigmentation and bioactivity in marine Pseudoalteromonas.</title>
        <authorList>
            <person name="Sonnenschein E.C."/>
            <person name="Bech P.K."/>
        </authorList>
    </citation>
    <scope>NUCLEOTIDE SEQUENCE [LARGE SCALE GENOMIC DNA]</scope>
    <source>
        <strain evidence="3">S2897</strain>
    </source>
</reference>
<dbReference type="RefSeq" id="WP_138542806.1">
    <property type="nucleotide sequence ID" value="NZ_DJHQ01000044.1"/>
</dbReference>
<feature type="domain" description="CheW-like" evidence="1">
    <location>
        <begin position="45"/>
        <end position="183"/>
    </location>
</feature>
<dbReference type="InterPro" id="IPR002545">
    <property type="entry name" value="CheW-lke_dom"/>
</dbReference>